<feature type="domain" description="Putative Se/S carrier protein-like" evidence="1">
    <location>
        <begin position="33"/>
        <end position="98"/>
    </location>
</feature>
<proteinExistence type="predicted"/>
<gene>
    <name evidence="2" type="ORF">SAMN06265339_0438</name>
</gene>
<keyword evidence="3" id="KW-1185">Reference proteome</keyword>
<dbReference type="EMBL" id="FXUB01000001">
    <property type="protein sequence ID" value="SMP07113.1"/>
    <property type="molecule type" value="Genomic_DNA"/>
</dbReference>
<comment type="caution">
    <text evidence="2">The sequence shown here is derived from an EMBL/GenBank/DDBJ whole genome shotgun (WGS) entry which is preliminary data.</text>
</comment>
<evidence type="ECO:0000313" key="3">
    <source>
        <dbReference type="Proteomes" id="UP001157911"/>
    </source>
</evidence>
<dbReference type="RefSeq" id="WP_283399944.1">
    <property type="nucleotide sequence ID" value="NZ_FXUB01000001.1"/>
</dbReference>
<sequence length="110" mass="12597">MALGEKLFFILTGIRLHGKEFWLRVTGKFNTYDYCLAFPTIPEGLRAEKYLKGLNAISIPIPNEIFEGCGVGILVTENDLDKLMERFEKEGIHISGIFKREGKTFKEVKR</sequence>
<dbReference type="InterPro" id="IPR021778">
    <property type="entry name" value="Se/S_carrier-like"/>
</dbReference>
<reference evidence="2 3" key="1">
    <citation type="submission" date="2017-05" db="EMBL/GenBank/DDBJ databases">
        <authorList>
            <person name="Varghese N."/>
            <person name="Submissions S."/>
        </authorList>
    </citation>
    <scope>NUCLEOTIDE SEQUENCE [LARGE SCALE GENOMIC DNA]</scope>
    <source>
        <strain evidence="2 3">DSM 15522</strain>
    </source>
</reference>
<name>A0ABY1NDM5_9BACT</name>
<organism evidence="2 3">
    <name type="scientific">Desulfurobacterium pacificum</name>
    <dbReference type="NCBI Taxonomy" id="240166"/>
    <lineage>
        <taxon>Bacteria</taxon>
        <taxon>Pseudomonadati</taxon>
        <taxon>Aquificota</taxon>
        <taxon>Aquificia</taxon>
        <taxon>Desulfurobacteriales</taxon>
        <taxon>Desulfurobacteriaceae</taxon>
        <taxon>Desulfurobacterium</taxon>
    </lineage>
</organism>
<dbReference type="Pfam" id="PF11823">
    <property type="entry name" value="Se_S_carrier"/>
    <property type="match status" value="1"/>
</dbReference>
<evidence type="ECO:0000259" key="1">
    <source>
        <dbReference type="Pfam" id="PF11823"/>
    </source>
</evidence>
<dbReference type="Proteomes" id="UP001157911">
    <property type="component" value="Unassembled WGS sequence"/>
</dbReference>
<protein>
    <recommendedName>
        <fullName evidence="1">Putative Se/S carrier protein-like domain-containing protein</fullName>
    </recommendedName>
</protein>
<accession>A0ABY1NDM5</accession>
<evidence type="ECO:0000313" key="2">
    <source>
        <dbReference type="EMBL" id="SMP07113.1"/>
    </source>
</evidence>